<dbReference type="GO" id="GO:0016747">
    <property type="term" value="F:acyltransferase activity, transferring groups other than amino-acyl groups"/>
    <property type="evidence" value="ECO:0007669"/>
    <property type="project" value="InterPro"/>
</dbReference>
<dbReference type="InterPro" id="IPR051556">
    <property type="entry name" value="N-term/lysine_N-AcTrnsfr"/>
</dbReference>
<keyword evidence="2 4" id="KW-0012">Acyltransferase</keyword>
<dbReference type="PANTHER" id="PTHR42919">
    <property type="entry name" value="N-ALPHA-ACETYLTRANSFERASE"/>
    <property type="match status" value="1"/>
</dbReference>
<evidence type="ECO:0000256" key="1">
    <source>
        <dbReference type="ARBA" id="ARBA00022679"/>
    </source>
</evidence>
<gene>
    <name evidence="4" type="primary">paiA_2</name>
    <name evidence="4" type="ORF">NCTC7688_00696</name>
</gene>
<dbReference type="Pfam" id="PF00583">
    <property type="entry name" value="Acetyltransf_1"/>
    <property type="match status" value="1"/>
</dbReference>
<dbReference type="PROSITE" id="PS51186">
    <property type="entry name" value="GNAT"/>
    <property type="match status" value="1"/>
</dbReference>
<organism evidence="4 5">
    <name type="scientific">Staphylococcus saprophyticus</name>
    <dbReference type="NCBI Taxonomy" id="29385"/>
    <lineage>
        <taxon>Bacteria</taxon>
        <taxon>Bacillati</taxon>
        <taxon>Bacillota</taxon>
        <taxon>Bacilli</taxon>
        <taxon>Bacillales</taxon>
        <taxon>Staphylococcaceae</taxon>
        <taxon>Staphylococcus</taxon>
    </lineage>
</organism>
<dbReference type="SUPFAM" id="SSF55729">
    <property type="entry name" value="Acyl-CoA N-acyltransferases (Nat)"/>
    <property type="match status" value="1"/>
</dbReference>
<proteinExistence type="predicted"/>
<dbReference type="Gene3D" id="3.40.630.30">
    <property type="match status" value="1"/>
</dbReference>
<accession>A0A380HMM1</accession>
<dbReference type="PANTHER" id="PTHR42919:SF8">
    <property type="entry name" value="N-ALPHA-ACETYLTRANSFERASE 50"/>
    <property type="match status" value="1"/>
</dbReference>
<sequence>MWGESGMNQSIEMVKLDEVKVLRELSITTFRTTFEHGEYTDEDFDAYFDEAYAEDQLLQELKDDNSFTYFYKENRDIVGYFKLNINEAQTEPKGDAYLEIQRIYFLPHAQGGGRGKQVIEFATAKARELNKKKIWLGVWEHNAQAFNFYKKQGLSVTGEHQFYTGNVVDTDLIMERDI</sequence>
<dbReference type="CDD" id="cd04301">
    <property type="entry name" value="NAT_SF"/>
    <property type="match status" value="1"/>
</dbReference>
<keyword evidence="1 4" id="KW-0808">Transferase</keyword>
<reference evidence="4 5" key="1">
    <citation type="submission" date="2018-06" db="EMBL/GenBank/DDBJ databases">
        <authorList>
            <consortium name="Pathogen Informatics"/>
            <person name="Doyle S."/>
        </authorList>
    </citation>
    <scope>NUCLEOTIDE SEQUENCE [LARGE SCALE GENOMIC DNA]</scope>
    <source>
        <strain evidence="4 5">NCTC7688</strain>
    </source>
</reference>
<dbReference type="InterPro" id="IPR016181">
    <property type="entry name" value="Acyl_CoA_acyltransferase"/>
</dbReference>
<protein>
    <submittedName>
        <fullName evidence="4">Acetyltransferase</fullName>
        <ecNumber evidence="4">2.3.1.-</ecNumber>
    </submittedName>
</protein>
<name>A0A380HMM1_STASA</name>
<dbReference type="InterPro" id="IPR000182">
    <property type="entry name" value="GNAT_dom"/>
</dbReference>
<evidence type="ECO:0000313" key="4">
    <source>
        <dbReference type="EMBL" id="SUM82200.1"/>
    </source>
</evidence>
<evidence type="ECO:0000259" key="3">
    <source>
        <dbReference type="PROSITE" id="PS51186"/>
    </source>
</evidence>
<dbReference type="EC" id="2.3.1.-" evidence="4"/>
<dbReference type="AlphaFoldDB" id="A0A380HMM1"/>
<dbReference type="EMBL" id="UHED01000001">
    <property type="protein sequence ID" value="SUM82200.1"/>
    <property type="molecule type" value="Genomic_DNA"/>
</dbReference>
<evidence type="ECO:0000256" key="2">
    <source>
        <dbReference type="ARBA" id="ARBA00023315"/>
    </source>
</evidence>
<dbReference type="Proteomes" id="UP000254707">
    <property type="component" value="Unassembled WGS sequence"/>
</dbReference>
<feature type="domain" description="N-acetyltransferase" evidence="3">
    <location>
        <begin position="28"/>
        <end position="178"/>
    </location>
</feature>
<evidence type="ECO:0000313" key="5">
    <source>
        <dbReference type="Proteomes" id="UP000254707"/>
    </source>
</evidence>